<gene>
    <name evidence="7" type="ORF">DW191_03265</name>
    <name evidence="6" type="ORF">DW828_04530</name>
    <name evidence="5" type="ORF">DW986_11160</name>
    <name evidence="3" type="ORF">GMD82_11445</name>
    <name evidence="4" type="ORF">GME02_15350</name>
</gene>
<evidence type="ECO:0000313" key="8">
    <source>
        <dbReference type="Proteomes" id="UP000283732"/>
    </source>
</evidence>
<dbReference type="EMBL" id="QRKC01000001">
    <property type="protein sequence ID" value="RHH80157.1"/>
    <property type="molecule type" value="Genomic_DNA"/>
</dbReference>
<dbReference type="Gene3D" id="2.60.120.1440">
    <property type="match status" value="1"/>
</dbReference>
<reference evidence="11 12" key="2">
    <citation type="journal article" date="2019" name="Nat. Med.">
        <title>A library of human gut bacterial isolates paired with longitudinal multiomics data enables mechanistic microbiome research.</title>
        <authorList>
            <person name="Poyet M."/>
            <person name="Groussin M."/>
            <person name="Gibbons S.M."/>
            <person name="Avila-Pacheco J."/>
            <person name="Jiang X."/>
            <person name="Kearney S.M."/>
            <person name="Perrotta A.R."/>
            <person name="Berdy B."/>
            <person name="Zhao S."/>
            <person name="Lieberman T.D."/>
            <person name="Swanson P.K."/>
            <person name="Smith M."/>
            <person name="Roesemann S."/>
            <person name="Alexander J.E."/>
            <person name="Rich S.A."/>
            <person name="Livny J."/>
            <person name="Vlamakis H."/>
            <person name="Clish C."/>
            <person name="Bullock K."/>
            <person name="Deik A."/>
            <person name="Scott J."/>
            <person name="Pierce K.A."/>
            <person name="Xavier R.J."/>
            <person name="Alm E.J."/>
        </authorList>
    </citation>
    <scope>NUCLEOTIDE SEQUENCE [LARGE SCALE GENOMIC DNA]</scope>
    <source>
        <strain evidence="4 12">BIOML-A11</strain>
        <strain evidence="3 11">BIOML-A29</strain>
    </source>
</reference>
<dbReference type="Proteomes" id="UP000285173">
    <property type="component" value="Unassembled WGS sequence"/>
</dbReference>
<dbReference type="FunFam" id="2.60.120.1440:FF:000001">
    <property type="entry name" value="Putative anti-sigma factor"/>
    <property type="match status" value="1"/>
</dbReference>
<evidence type="ECO:0000259" key="1">
    <source>
        <dbReference type="Pfam" id="PF04773"/>
    </source>
</evidence>
<feature type="domain" description="FecR protein" evidence="1">
    <location>
        <begin position="104"/>
        <end position="200"/>
    </location>
</feature>
<evidence type="ECO:0000313" key="12">
    <source>
        <dbReference type="Proteomes" id="UP000482671"/>
    </source>
</evidence>
<proteinExistence type="predicted"/>
<dbReference type="PANTHER" id="PTHR30273:SF2">
    <property type="entry name" value="PROTEIN FECR"/>
    <property type="match status" value="1"/>
</dbReference>
<dbReference type="STRING" id="46503.ERS852463_01303"/>
<accession>A0A3E4ZUK5</accession>
<evidence type="ECO:0000313" key="11">
    <source>
        <dbReference type="Proteomes" id="UP000434916"/>
    </source>
</evidence>
<evidence type="ECO:0000313" key="10">
    <source>
        <dbReference type="Proteomes" id="UP000286260"/>
    </source>
</evidence>
<evidence type="ECO:0000313" key="5">
    <source>
        <dbReference type="EMBL" id="RGZ47360.1"/>
    </source>
</evidence>
<dbReference type="Pfam" id="PF04773">
    <property type="entry name" value="FecR"/>
    <property type="match status" value="1"/>
</dbReference>
<name>A0A3E4ZUK5_9BACT</name>
<keyword evidence="11" id="KW-1185">Reference proteome</keyword>
<dbReference type="GO" id="GO:0016989">
    <property type="term" value="F:sigma factor antagonist activity"/>
    <property type="evidence" value="ECO:0007669"/>
    <property type="project" value="TreeGrafter"/>
</dbReference>
<evidence type="ECO:0000313" key="6">
    <source>
        <dbReference type="EMBL" id="RHC88617.1"/>
    </source>
</evidence>
<dbReference type="Proteomes" id="UP000434916">
    <property type="component" value="Unassembled WGS sequence"/>
</dbReference>
<sequence length="316" mass="36038">MDRNVLHRFFAGTASFEEEEAVCDWVDASDKNREELIRERKYFDVLLLHKTKNSSMVQSGHRFSLPFVIRESLKIAAAISVLLVSALYISNNVGKSAPVLEMNKIVVPPGQRANLTLSDGTNVWLNACSEMTYPASFSEDIRRVSLKGEAYFDVSKDVEHPFVVQTKKCDIKVLGTEFNVRVNEAESDCEFSAALLEGSIELTNKMEPGPSIRLAPMQKAEWTGGKMVVESIRNLDDYRWKEGLICFEDIRFADLMKRFEKTYDIRIVIQNKSLHDYKCSGKCRVSDGVDFILQVLQRSTRFTFSRSDDNTIIYIK</sequence>
<reference evidence="8 9" key="1">
    <citation type="submission" date="2018-08" db="EMBL/GenBank/DDBJ databases">
        <title>A genome reference for cultivated species of the human gut microbiota.</title>
        <authorList>
            <person name="Zou Y."/>
            <person name="Xue W."/>
            <person name="Luo G."/>
        </authorList>
    </citation>
    <scope>NUCLEOTIDE SEQUENCE [LARGE SCALE GENOMIC DNA]</scope>
    <source>
        <strain evidence="7 8">AM16-50</strain>
        <strain evidence="6 10">AM34-17</strain>
        <strain evidence="5 9">AM50-15</strain>
    </source>
</reference>
<comment type="caution">
    <text evidence="5">The sequence shown here is derived from an EMBL/GenBank/DDBJ whole genome shotgun (WGS) entry which is preliminary data.</text>
</comment>
<protein>
    <submittedName>
        <fullName evidence="5">DUF4974 domain-containing protein</fullName>
    </submittedName>
</protein>
<dbReference type="EMBL" id="WNCN01000013">
    <property type="protein sequence ID" value="MTU40071.1"/>
    <property type="molecule type" value="Genomic_DNA"/>
</dbReference>
<evidence type="ECO:0000313" key="4">
    <source>
        <dbReference type="EMBL" id="MTV02985.1"/>
    </source>
</evidence>
<dbReference type="EMBL" id="QSII01000004">
    <property type="protein sequence ID" value="RHC88617.1"/>
    <property type="molecule type" value="Genomic_DNA"/>
</dbReference>
<dbReference type="InterPro" id="IPR032508">
    <property type="entry name" value="FecR_C"/>
</dbReference>
<evidence type="ECO:0000313" key="7">
    <source>
        <dbReference type="EMBL" id="RHH80157.1"/>
    </source>
</evidence>
<dbReference type="PANTHER" id="PTHR30273">
    <property type="entry name" value="PERIPLASMIC SIGNAL SENSOR AND SIGMA FACTOR ACTIVATOR FECR-RELATED"/>
    <property type="match status" value="1"/>
</dbReference>
<evidence type="ECO:0000313" key="3">
    <source>
        <dbReference type="EMBL" id="MTU40071.1"/>
    </source>
</evidence>
<dbReference type="EMBL" id="WNDD01000017">
    <property type="protein sequence ID" value="MTV02985.1"/>
    <property type="molecule type" value="Genomic_DNA"/>
</dbReference>
<dbReference type="Proteomes" id="UP000283732">
    <property type="component" value="Unassembled WGS sequence"/>
</dbReference>
<dbReference type="EMBL" id="QSEF01000014">
    <property type="protein sequence ID" value="RGZ47360.1"/>
    <property type="molecule type" value="Genomic_DNA"/>
</dbReference>
<evidence type="ECO:0000259" key="2">
    <source>
        <dbReference type="Pfam" id="PF16344"/>
    </source>
</evidence>
<dbReference type="Proteomes" id="UP000286260">
    <property type="component" value="Unassembled WGS sequence"/>
</dbReference>
<dbReference type="PIRSF" id="PIRSF018266">
    <property type="entry name" value="FecR"/>
    <property type="match status" value="1"/>
</dbReference>
<dbReference type="Pfam" id="PF16344">
    <property type="entry name" value="FecR_C"/>
    <property type="match status" value="1"/>
</dbReference>
<organism evidence="5 9">
    <name type="scientific">Parabacteroides merdae</name>
    <dbReference type="NCBI Taxonomy" id="46503"/>
    <lineage>
        <taxon>Bacteria</taxon>
        <taxon>Pseudomonadati</taxon>
        <taxon>Bacteroidota</taxon>
        <taxon>Bacteroidia</taxon>
        <taxon>Bacteroidales</taxon>
        <taxon>Tannerellaceae</taxon>
        <taxon>Parabacteroides</taxon>
    </lineage>
</organism>
<dbReference type="InterPro" id="IPR006860">
    <property type="entry name" value="FecR"/>
</dbReference>
<evidence type="ECO:0000313" key="9">
    <source>
        <dbReference type="Proteomes" id="UP000285173"/>
    </source>
</evidence>
<dbReference type="Gene3D" id="3.55.50.30">
    <property type="match status" value="1"/>
</dbReference>
<dbReference type="RefSeq" id="WP_046451720.1">
    <property type="nucleotide sequence ID" value="NZ_BAABZJ010000001.1"/>
</dbReference>
<dbReference type="InterPro" id="IPR012373">
    <property type="entry name" value="Ferrdict_sens_TM"/>
</dbReference>
<dbReference type="Proteomes" id="UP000482671">
    <property type="component" value="Unassembled WGS sequence"/>
</dbReference>
<dbReference type="AlphaFoldDB" id="A0A3E4ZUK5"/>
<feature type="domain" description="Protein FecR C-terminal" evidence="2">
    <location>
        <begin position="245"/>
        <end position="313"/>
    </location>
</feature>